<name>A0ABZ0SBR1_9GAMM</name>
<dbReference type="InterPro" id="IPR045235">
    <property type="entry name" value="PuuE_HpPgdA-like"/>
</dbReference>
<dbReference type="Gene3D" id="3.20.20.370">
    <property type="entry name" value="Glycoside hydrolase/deacetylase"/>
    <property type="match status" value="1"/>
</dbReference>
<dbReference type="SUPFAM" id="SSF88713">
    <property type="entry name" value="Glycoside hydrolase/deacetylase"/>
    <property type="match status" value="1"/>
</dbReference>
<evidence type="ECO:0000259" key="1">
    <source>
        <dbReference type="PROSITE" id="PS51677"/>
    </source>
</evidence>
<dbReference type="InterPro" id="IPR011330">
    <property type="entry name" value="Glyco_hydro/deAcase_b/a-brl"/>
</dbReference>
<protein>
    <submittedName>
        <fullName evidence="2">Polysaccharide deacetylase family protein, PEP-CTERM locus subfamily</fullName>
    </submittedName>
</protein>
<dbReference type="PANTHER" id="PTHR47561">
    <property type="entry name" value="POLYSACCHARIDE DEACETYLASE FAMILY PROTEIN (AFU_ORTHOLOGUE AFUA_6G05030)"/>
    <property type="match status" value="1"/>
</dbReference>
<dbReference type="Pfam" id="PF11959">
    <property type="entry name" value="DUF3473"/>
    <property type="match status" value="1"/>
</dbReference>
<keyword evidence="3" id="KW-1185">Reference proteome</keyword>
<dbReference type="InterPro" id="IPR014344">
    <property type="entry name" value="XrtA_polysacc_deacetyl"/>
</dbReference>
<accession>A0ABZ0SBR1</accession>
<dbReference type="PANTHER" id="PTHR47561:SF1">
    <property type="entry name" value="POLYSACCHARIDE DEACETYLASE FAMILY PROTEIN (AFU_ORTHOLOGUE AFUA_6G05030)"/>
    <property type="match status" value="1"/>
</dbReference>
<gene>
    <name evidence="2" type="ORF">Thiowin_02783</name>
</gene>
<dbReference type="EMBL" id="CP121472">
    <property type="protein sequence ID" value="WPL17744.1"/>
    <property type="molecule type" value="Genomic_DNA"/>
</dbReference>
<evidence type="ECO:0000313" key="2">
    <source>
        <dbReference type="EMBL" id="WPL17744.1"/>
    </source>
</evidence>
<proteinExistence type="predicted"/>
<sequence length="298" mass="34619">MHLESPITNALSIDVEDYFQVSAFEGHVKRAEWEHRDCRVERNLNEILDLLSTHGAKATFFTLGWIAERFPDMIRQITKQGHELASHGYEHVRVTEQDPKTFARDITHTKKLLEDVSGCAISGYRAASYSINRSNLWAHEEIMNAGYRYSSSIYPIRHDLYGIPDAPRFAFRPLKNQDFVEIPVTTLAIGNKRIPCGGGGFFRLYPYSVSRWMINHINQHDHQAAIFYFHPWEIDTNQPRLAGLPFKTRFRHYLNLSKTHQRIAALLRDFQWTTMEGVFFGSQENPNTYPEFLLQTSI</sequence>
<dbReference type="CDD" id="cd10941">
    <property type="entry name" value="CE4_PuuE_HpPgdA_like_2"/>
    <property type="match status" value="1"/>
</dbReference>
<dbReference type="InterPro" id="IPR002509">
    <property type="entry name" value="NODB_dom"/>
</dbReference>
<dbReference type="RefSeq" id="WP_328983550.1">
    <property type="nucleotide sequence ID" value="NZ_CP121472.1"/>
</dbReference>
<evidence type="ECO:0000313" key="3">
    <source>
        <dbReference type="Proteomes" id="UP001432180"/>
    </source>
</evidence>
<dbReference type="Pfam" id="PF01522">
    <property type="entry name" value="Polysacc_deac_1"/>
    <property type="match status" value="1"/>
</dbReference>
<reference evidence="2 3" key="1">
    <citation type="journal article" date="2023" name="Microorganisms">
        <title>Thiorhodovibrio frisius and Trv. litoralis spp. nov., Two Novel Members from a Clade of Fastidious Purple Sulfur Bacteria That Exhibit Unique Red-Shifted Light-Harvesting Capabilities.</title>
        <authorList>
            <person name="Methner A."/>
            <person name="Kuzyk S.B."/>
            <person name="Petersen J."/>
            <person name="Bauer S."/>
            <person name="Brinkmann H."/>
            <person name="Sichau K."/>
            <person name="Wanner G."/>
            <person name="Wolf J."/>
            <person name="Neumann-Schaal M."/>
            <person name="Henke P."/>
            <person name="Tank M."/>
            <person name="Sproer C."/>
            <person name="Bunk B."/>
            <person name="Overmann J."/>
        </authorList>
    </citation>
    <scope>NUCLEOTIDE SEQUENCE [LARGE SCALE GENOMIC DNA]</scope>
    <source>
        <strain evidence="2 3">DSM 6702</strain>
    </source>
</reference>
<dbReference type="InterPro" id="IPR022560">
    <property type="entry name" value="DUF3473"/>
</dbReference>
<organism evidence="2 3">
    <name type="scientific">Thiorhodovibrio winogradskyi</name>
    <dbReference type="NCBI Taxonomy" id="77007"/>
    <lineage>
        <taxon>Bacteria</taxon>
        <taxon>Pseudomonadati</taxon>
        <taxon>Pseudomonadota</taxon>
        <taxon>Gammaproteobacteria</taxon>
        <taxon>Chromatiales</taxon>
        <taxon>Chromatiaceae</taxon>
        <taxon>Thiorhodovibrio</taxon>
    </lineage>
</organism>
<dbReference type="NCBIfam" id="TIGR03006">
    <property type="entry name" value="pepcterm_polyde"/>
    <property type="match status" value="1"/>
</dbReference>
<dbReference type="Proteomes" id="UP001432180">
    <property type="component" value="Chromosome"/>
</dbReference>
<dbReference type="PROSITE" id="PS51677">
    <property type="entry name" value="NODB"/>
    <property type="match status" value="1"/>
</dbReference>
<feature type="domain" description="NodB homology" evidence="1">
    <location>
        <begin position="30"/>
        <end position="298"/>
    </location>
</feature>